<dbReference type="AlphaFoldDB" id="A0A7S3BDP0"/>
<proteinExistence type="predicted"/>
<dbReference type="EMBL" id="HBHY01004503">
    <property type="protein sequence ID" value="CAE0130402.1"/>
    <property type="molecule type" value="Transcribed_RNA"/>
</dbReference>
<organism evidence="1">
    <name type="scientific">Prasinoderma singulare</name>
    <dbReference type="NCBI Taxonomy" id="676789"/>
    <lineage>
        <taxon>Eukaryota</taxon>
        <taxon>Viridiplantae</taxon>
        <taxon>Prasinodermophyta</taxon>
        <taxon>Prasinodermophyceae</taxon>
        <taxon>Prasinodermales</taxon>
        <taxon>Prasinodermaceae</taxon>
        <taxon>Prasinoderma</taxon>
    </lineage>
</organism>
<accession>A0A7S3BDP0</accession>
<sequence length="150" mass="16209">MLKSGEAAQLGALLPTIQAATNEVDTAQRVGLLDGEVEAAKSQAKHRAHYQLDRAHGRSAEELRARQAKELQALRVAHRRRAEANTKARAMEKAALHEDYGRKVAALASETRAQFGRLCGGVTTAMPAVLRNMTVAARIERDRTAAAKGC</sequence>
<name>A0A7S3BDP0_9VIRI</name>
<reference evidence="1" key="1">
    <citation type="submission" date="2021-01" db="EMBL/GenBank/DDBJ databases">
        <authorList>
            <person name="Corre E."/>
            <person name="Pelletier E."/>
            <person name="Niang G."/>
            <person name="Scheremetjew M."/>
            <person name="Finn R."/>
            <person name="Kale V."/>
            <person name="Holt S."/>
            <person name="Cochrane G."/>
            <person name="Meng A."/>
            <person name="Brown T."/>
            <person name="Cohen L."/>
        </authorList>
    </citation>
    <scope>NUCLEOTIDE SEQUENCE</scope>
    <source>
        <strain evidence="1">RCC927</strain>
    </source>
</reference>
<gene>
    <name evidence="1" type="ORF">PSIN1315_LOCUS2958</name>
</gene>
<evidence type="ECO:0000313" key="1">
    <source>
        <dbReference type="EMBL" id="CAE0130402.1"/>
    </source>
</evidence>
<protein>
    <submittedName>
        <fullName evidence="1">Uncharacterized protein</fullName>
    </submittedName>
</protein>